<evidence type="ECO:0000313" key="8">
    <source>
        <dbReference type="EMBL" id="KAF6059288.1"/>
    </source>
</evidence>
<protein>
    <submittedName>
        <fullName evidence="8">PAP2 family protein</fullName>
    </submittedName>
</protein>
<organism evidence="8 9">
    <name type="scientific">Candida parapsilosis</name>
    <name type="common">Yeast</name>
    <dbReference type="NCBI Taxonomy" id="5480"/>
    <lineage>
        <taxon>Eukaryota</taxon>
        <taxon>Fungi</taxon>
        <taxon>Dikarya</taxon>
        <taxon>Ascomycota</taxon>
        <taxon>Saccharomycotina</taxon>
        <taxon>Pichiomycetes</taxon>
        <taxon>Debaryomycetaceae</taxon>
        <taxon>Candida/Lodderomyces clade</taxon>
        <taxon>Candida</taxon>
    </lineage>
</organism>
<dbReference type="InterPro" id="IPR052185">
    <property type="entry name" value="IPC_Synthase-Related"/>
</dbReference>
<dbReference type="OrthoDB" id="5784at2759"/>
<dbReference type="GO" id="GO:0016020">
    <property type="term" value="C:membrane"/>
    <property type="evidence" value="ECO:0007669"/>
    <property type="project" value="UniProtKB-SubCell"/>
</dbReference>
<dbReference type="Proteomes" id="UP000590412">
    <property type="component" value="Unassembled WGS sequence"/>
</dbReference>
<dbReference type="GO" id="GO:0006676">
    <property type="term" value="P:mannosyl diphosphorylinositol ceramide metabolic process"/>
    <property type="evidence" value="ECO:0007669"/>
    <property type="project" value="TreeGrafter"/>
</dbReference>
<comment type="caution">
    <text evidence="8">The sequence shown here is derived from an EMBL/GenBank/DDBJ whole genome shotgun (WGS) entry which is preliminary data.</text>
</comment>
<dbReference type="CDD" id="cd03386">
    <property type="entry name" value="PAP2_Aur1_like"/>
    <property type="match status" value="1"/>
</dbReference>
<keyword evidence="4 6" id="KW-0472">Membrane</keyword>
<evidence type="ECO:0000256" key="1">
    <source>
        <dbReference type="ARBA" id="ARBA00004141"/>
    </source>
</evidence>
<feature type="transmembrane region" description="Helical" evidence="6">
    <location>
        <begin position="292"/>
        <end position="314"/>
    </location>
</feature>
<dbReference type="GO" id="GO:0070916">
    <property type="term" value="C:inositol phosphoceramide synthase complex"/>
    <property type="evidence" value="ECO:0007669"/>
    <property type="project" value="TreeGrafter"/>
</dbReference>
<evidence type="ECO:0000256" key="2">
    <source>
        <dbReference type="ARBA" id="ARBA00022692"/>
    </source>
</evidence>
<evidence type="ECO:0000256" key="3">
    <source>
        <dbReference type="ARBA" id="ARBA00022989"/>
    </source>
</evidence>
<feature type="transmembrane region" description="Helical" evidence="6">
    <location>
        <begin position="265"/>
        <end position="286"/>
    </location>
</feature>
<evidence type="ECO:0000259" key="7">
    <source>
        <dbReference type="Pfam" id="PF14378"/>
    </source>
</evidence>
<name>A0A8X7NSJ9_CANPA</name>
<dbReference type="EMBL" id="JABWAB010000001">
    <property type="protein sequence ID" value="KAF6059288.1"/>
    <property type="molecule type" value="Genomic_DNA"/>
</dbReference>
<feature type="transmembrane region" description="Helical" evidence="6">
    <location>
        <begin position="235"/>
        <end position="253"/>
    </location>
</feature>
<dbReference type="AlphaFoldDB" id="A0A8X7NSJ9"/>
<comment type="subcellular location">
    <subcellularLocation>
        <location evidence="1">Membrane</location>
        <topology evidence="1">Multi-pass membrane protein</topology>
    </subcellularLocation>
</comment>
<dbReference type="PANTHER" id="PTHR31310">
    <property type="match status" value="1"/>
</dbReference>
<feature type="transmembrane region" description="Helical" evidence="6">
    <location>
        <begin position="60"/>
        <end position="80"/>
    </location>
</feature>
<dbReference type="GO" id="GO:0030148">
    <property type="term" value="P:sphingolipid biosynthetic process"/>
    <property type="evidence" value="ECO:0007669"/>
    <property type="project" value="TreeGrafter"/>
</dbReference>
<dbReference type="InterPro" id="IPR026841">
    <property type="entry name" value="Aur1/Ipt1"/>
</dbReference>
<accession>A0A8X7NSJ9</accession>
<sequence length="478" mass="54828">MSVKQLIKRGLVKTHPIVKRVSTRSLLLLLKVVKYIHFLVTKLALAISNDRTWKQFGIDFGIDFVFVMVCVLVASSINYIPRPDQIFYKFLYRFDTYFFDIGKSPIGSITGVLLTCLGAYILNYFYYNNEEDGSFESSMLPQPNYGFKLKPLQVSSVLMQSGNSGMASSTASSRPSISTAGSSTLSPTSDLNNFTEEEELFELNATSADSEYYHFKPLQTEATTEEFINKWWRKIPVILLCSAWIVLNILFAFKQPVYKTKNIIAWVFHVPVHFIVPPMIGTWLYIWHAPGAVRLFTFCMGLQNMALLFTYLVFPNAPPTFIKLYGDNKVPTFDMIYSDGQASQDKKFSIFYHRAVYYATPLKFASFPSLHSAFACLICFFVCHYSRWSSFKLLGVINVLGQWWADLYFDHHWRVDNLGGLIYAIVTWTLLKNWHHGLADVDTRFTKARVQGDYVNGSTMGMRLFRNTKLQNLFDPLS</sequence>
<evidence type="ECO:0000256" key="5">
    <source>
        <dbReference type="SAM" id="MobiDB-lite"/>
    </source>
</evidence>
<feature type="transmembrane region" description="Helical" evidence="6">
    <location>
        <begin position="101"/>
        <end position="127"/>
    </location>
</feature>
<reference evidence="8" key="1">
    <citation type="submission" date="2020-03" db="EMBL/GenBank/DDBJ databases">
        <title>FDA dAtabase for Regulatory Grade micrObial Sequences (FDA-ARGOS): Supporting development and validation of Infectious Disease Dx tests.</title>
        <authorList>
            <person name="Campos J."/>
            <person name="Goldberg B."/>
            <person name="Tallon L."/>
            <person name="Sadzewicz L."/>
            <person name="Vavikolanu K."/>
            <person name="Mehta A."/>
            <person name="Aluvathingal J."/>
            <person name="Nadendla S."/>
            <person name="Nandy P."/>
            <person name="Geyer C."/>
            <person name="Yan Y."/>
            <person name="Sichtig H."/>
        </authorList>
    </citation>
    <scope>NUCLEOTIDE SEQUENCE [LARGE SCALE GENOMIC DNA]</scope>
    <source>
        <strain evidence="8">FDAARGOS_652</strain>
    </source>
</reference>
<gene>
    <name evidence="8" type="ORF">FOB60_000870</name>
</gene>
<keyword evidence="3 6" id="KW-1133">Transmembrane helix</keyword>
<feature type="region of interest" description="Disordered" evidence="5">
    <location>
        <begin position="165"/>
        <end position="189"/>
    </location>
</feature>
<evidence type="ECO:0000256" key="4">
    <source>
        <dbReference type="ARBA" id="ARBA00023136"/>
    </source>
</evidence>
<evidence type="ECO:0000256" key="6">
    <source>
        <dbReference type="SAM" id="Phobius"/>
    </source>
</evidence>
<keyword evidence="2 6" id="KW-0812">Transmembrane</keyword>
<proteinExistence type="predicted"/>
<feature type="compositionally biased region" description="Low complexity" evidence="5">
    <location>
        <begin position="165"/>
        <end position="180"/>
    </location>
</feature>
<dbReference type="Pfam" id="PF14378">
    <property type="entry name" value="PAP2_3"/>
    <property type="match status" value="1"/>
</dbReference>
<dbReference type="PANTHER" id="PTHR31310:SF8">
    <property type="entry name" value="INOSITOLPHOSPHOTRANSFERASE 1"/>
    <property type="match status" value="1"/>
</dbReference>
<feature type="domain" description="Inositolphosphotransferase Aur1/Ipt1" evidence="7">
    <location>
        <begin position="261"/>
        <end position="429"/>
    </location>
</feature>
<evidence type="ECO:0000313" key="9">
    <source>
        <dbReference type="Proteomes" id="UP000590412"/>
    </source>
</evidence>